<feature type="compositionally biased region" description="Acidic residues" evidence="1">
    <location>
        <begin position="174"/>
        <end position="191"/>
    </location>
</feature>
<sequence length="496" mass="54982">MPPRTRNRQGNTSNSPNQAPAGPKETAPGDVPNAGRNTKRPPPRRAPIAKRIRNDSQNDTSEPAAEHLPTELRTTTKKNLIAFRTNLKVPIVWKLIPEVAAIQKASAYTLFLKYCVDCLAEPMPLKAQDDGDTVLGDRNRKNGERWDSLSDDERAVFHPTNFYALAGVPNPLDFESDEVDRDDDDEQEDDRGDSFVPVPTVHKLSIEEDELYRPIYKRMVDLKKVTAELEKPPSGPSNSQLQRKSKTAIEKISHQLACEANRLDFAYYLVATSTVTPNKSKDLGWLKEFTTHPQVATWANDKLNLAAVFATYSQGESMAKAIASTHPKPKRQRSDKLQPSDKIKIDLGRLLAGITLKTLGYLPTQSFPQTADPVAELKKRSLPIGIILEEGSRLTDEKLMVGFKKMRSAIRLEWINDIKDGLFRLVELRVGSEERIGEPVVLNANEIKTALATPAREIDKAVAVGEITASQGAENEGEKNKKGSGSSSEGDSEDEE</sequence>
<dbReference type="RefSeq" id="XP_007407955.1">
    <property type="nucleotide sequence ID" value="XM_007407893.1"/>
</dbReference>
<feature type="region of interest" description="Disordered" evidence="1">
    <location>
        <begin position="1"/>
        <end position="71"/>
    </location>
</feature>
<evidence type="ECO:0000256" key="1">
    <source>
        <dbReference type="SAM" id="MobiDB-lite"/>
    </source>
</evidence>
<evidence type="ECO:0000313" key="3">
    <source>
        <dbReference type="Proteomes" id="UP000001072"/>
    </source>
</evidence>
<reference evidence="3" key="1">
    <citation type="journal article" date="2011" name="Proc. Natl. Acad. Sci. U.S.A.">
        <title>Obligate biotrophy features unraveled by the genomic analysis of rust fungi.</title>
        <authorList>
            <person name="Duplessis S."/>
            <person name="Cuomo C.A."/>
            <person name="Lin Y.-C."/>
            <person name="Aerts A."/>
            <person name="Tisserant E."/>
            <person name="Veneault-Fourrey C."/>
            <person name="Joly D.L."/>
            <person name="Hacquard S."/>
            <person name="Amselem J."/>
            <person name="Cantarel B.L."/>
            <person name="Chiu R."/>
            <person name="Coutinho P.M."/>
            <person name="Feau N."/>
            <person name="Field M."/>
            <person name="Frey P."/>
            <person name="Gelhaye E."/>
            <person name="Goldberg J."/>
            <person name="Grabherr M.G."/>
            <person name="Kodira C.D."/>
            <person name="Kohler A."/>
            <person name="Kuees U."/>
            <person name="Lindquist E.A."/>
            <person name="Lucas S.M."/>
            <person name="Mago R."/>
            <person name="Mauceli E."/>
            <person name="Morin E."/>
            <person name="Murat C."/>
            <person name="Pangilinan J.L."/>
            <person name="Park R."/>
            <person name="Pearson M."/>
            <person name="Quesneville H."/>
            <person name="Rouhier N."/>
            <person name="Sakthikumar S."/>
            <person name="Salamov A.A."/>
            <person name="Schmutz J."/>
            <person name="Selles B."/>
            <person name="Shapiro H."/>
            <person name="Tanguay P."/>
            <person name="Tuskan G.A."/>
            <person name="Henrissat B."/>
            <person name="Van de Peer Y."/>
            <person name="Rouze P."/>
            <person name="Ellis J.G."/>
            <person name="Dodds P.N."/>
            <person name="Schein J.E."/>
            <person name="Zhong S."/>
            <person name="Hamelin R.C."/>
            <person name="Grigoriev I.V."/>
            <person name="Szabo L.J."/>
            <person name="Martin F."/>
        </authorList>
    </citation>
    <scope>NUCLEOTIDE SEQUENCE [LARGE SCALE GENOMIC DNA]</scope>
    <source>
        <strain evidence="3">98AG31 / pathotype 3-4-7</strain>
    </source>
</reference>
<feature type="region of interest" description="Disordered" evidence="1">
    <location>
        <begin position="168"/>
        <end position="197"/>
    </location>
</feature>
<protein>
    <submittedName>
        <fullName evidence="2">Uncharacterized protein</fullName>
    </submittedName>
</protein>
<feature type="region of interest" description="Disordered" evidence="1">
    <location>
        <begin position="467"/>
        <end position="496"/>
    </location>
</feature>
<dbReference type="GeneID" id="18929741"/>
<keyword evidence="3" id="KW-1185">Reference proteome</keyword>
<dbReference type="KEGG" id="mlr:MELLADRAFT_61513"/>
<feature type="compositionally biased region" description="Polar residues" evidence="1">
    <location>
        <begin position="8"/>
        <end position="18"/>
    </location>
</feature>
<dbReference type="EMBL" id="GL883099">
    <property type="protein sequence ID" value="EGG08981.1"/>
    <property type="molecule type" value="Genomic_DNA"/>
</dbReference>
<accession>F4RF78</accession>
<organism evidence="3">
    <name type="scientific">Melampsora larici-populina (strain 98AG31 / pathotype 3-4-7)</name>
    <name type="common">Poplar leaf rust fungus</name>
    <dbReference type="NCBI Taxonomy" id="747676"/>
    <lineage>
        <taxon>Eukaryota</taxon>
        <taxon>Fungi</taxon>
        <taxon>Dikarya</taxon>
        <taxon>Basidiomycota</taxon>
        <taxon>Pucciniomycotina</taxon>
        <taxon>Pucciniomycetes</taxon>
        <taxon>Pucciniales</taxon>
        <taxon>Melampsoraceae</taxon>
        <taxon>Melampsora</taxon>
    </lineage>
</organism>
<dbReference type="InParanoid" id="F4RF78"/>
<feature type="compositionally biased region" description="Basic residues" evidence="1">
    <location>
        <begin position="37"/>
        <end position="51"/>
    </location>
</feature>
<dbReference type="OrthoDB" id="2506374at2759"/>
<dbReference type="VEuPathDB" id="FungiDB:MELLADRAFT_61513"/>
<dbReference type="HOGENOM" id="CLU_025212_2_1_1"/>
<dbReference type="AlphaFoldDB" id="F4RF78"/>
<name>F4RF78_MELLP</name>
<evidence type="ECO:0000313" key="2">
    <source>
        <dbReference type="EMBL" id="EGG08981.1"/>
    </source>
</evidence>
<proteinExistence type="predicted"/>
<gene>
    <name evidence="2" type="ORF">MELLADRAFT_61513</name>
</gene>
<dbReference type="Proteomes" id="UP000001072">
    <property type="component" value="Unassembled WGS sequence"/>
</dbReference>